<evidence type="ECO:0000313" key="2">
    <source>
        <dbReference type="EMBL" id="QHS95089.1"/>
    </source>
</evidence>
<name>A0A6C0BU41_9ZZZZ</name>
<dbReference type="PROSITE" id="PS50089">
    <property type="entry name" value="ZF_RING_2"/>
    <property type="match status" value="1"/>
</dbReference>
<dbReference type="InterPro" id="IPR001841">
    <property type="entry name" value="Znf_RING"/>
</dbReference>
<dbReference type="InterPro" id="IPR047134">
    <property type="entry name" value="RNF4"/>
</dbReference>
<dbReference type="EMBL" id="MN739239">
    <property type="protein sequence ID" value="QHS95089.1"/>
    <property type="molecule type" value="Genomic_DNA"/>
</dbReference>
<proteinExistence type="predicted"/>
<sequence>MPVIIGLVQGEMPNLKNIDKGTLKRMVMYIRQKVDGAADDGNVVRSYPRSFVNTKYINRDVVVPVYNDVPRNRKSHSLQLLLNGLTKATKGKLIQYLVLHYKDQRRARFGLKVPAIQCRMVEEKDSCAICMEAFTEDTRTTTTNCGHLFCTTCFTRAILTSYTPSCPMCRNPLN</sequence>
<dbReference type="SUPFAM" id="SSF57850">
    <property type="entry name" value="RING/U-box"/>
    <property type="match status" value="1"/>
</dbReference>
<dbReference type="SMART" id="SM00184">
    <property type="entry name" value="RING"/>
    <property type="match status" value="1"/>
</dbReference>
<dbReference type="PANTHER" id="PTHR23041:SF78">
    <property type="entry name" value="E3 UBIQUITIN-PROTEIN LIGASE RNF4"/>
    <property type="match status" value="1"/>
</dbReference>
<dbReference type="Pfam" id="PF13639">
    <property type="entry name" value="zf-RING_2"/>
    <property type="match status" value="1"/>
</dbReference>
<evidence type="ECO:0000259" key="1">
    <source>
        <dbReference type="PROSITE" id="PS50089"/>
    </source>
</evidence>
<accession>A0A6C0BU41</accession>
<dbReference type="PANTHER" id="PTHR23041">
    <property type="entry name" value="RING FINGER DOMAIN-CONTAINING"/>
    <property type="match status" value="1"/>
</dbReference>
<protein>
    <recommendedName>
        <fullName evidence="1">RING-type domain-containing protein</fullName>
    </recommendedName>
</protein>
<dbReference type="InterPro" id="IPR013083">
    <property type="entry name" value="Znf_RING/FYVE/PHD"/>
</dbReference>
<reference evidence="2" key="1">
    <citation type="journal article" date="2020" name="Nature">
        <title>Giant virus diversity and host interactions through global metagenomics.</title>
        <authorList>
            <person name="Schulz F."/>
            <person name="Roux S."/>
            <person name="Paez-Espino D."/>
            <person name="Jungbluth S."/>
            <person name="Walsh D.A."/>
            <person name="Denef V.J."/>
            <person name="McMahon K.D."/>
            <person name="Konstantinidis K.T."/>
            <person name="Eloe-Fadrosh E.A."/>
            <person name="Kyrpides N.C."/>
            <person name="Woyke T."/>
        </authorList>
    </citation>
    <scope>NUCLEOTIDE SEQUENCE</scope>
    <source>
        <strain evidence="2">GVMAG-M-3300018428-16</strain>
    </source>
</reference>
<dbReference type="AlphaFoldDB" id="A0A6C0BU41"/>
<organism evidence="2">
    <name type="scientific">viral metagenome</name>
    <dbReference type="NCBI Taxonomy" id="1070528"/>
    <lineage>
        <taxon>unclassified sequences</taxon>
        <taxon>metagenomes</taxon>
        <taxon>organismal metagenomes</taxon>
    </lineage>
</organism>
<dbReference type="Gene3D" id="3.30.40.10">
    <property type="entry name" value="Zinc/RING finger domain, C3HC4 (zinc finger)"/>
    <property type="match status" value="1"/>
</dbReference>
<feature type="domain" description="RING-type" evidence="1">
    <location>
        <begin position="127"/>
        <end position="170"/>
    </location>
</feature>